<reference evidence="3" key="1">
    <citation type="submission" date="2020-10" db="EMBL/GenBank/DDBJ databases">
        <authorList>
            <person name="Gilroy R."/>
        </authorList>
    </citation>
    <scope>NUCLEOTIDE SEQUENCE</scope>
    <source>
        <strain evidence="3">E3-2379</strain>
    </source>
</reference>
<dbReference type="SUPFAM" id="SSF56349">
    <property type="entry name" value="DNA breaking-rejoining enzymes"/>
    <property type="match status" value="1"/>
</dbReference>
<gene>
    <name evidence="3" type="ORF">IAC13_10565</name>
</gene>
<reference evidence="3" key="2">
    <citation type="journal article" date="2021" name="PeerJ">
        <title>Extensive microbial diversity within the chicken gut microbiome revealed by metagenomics and culture.</title>
        <authorList>
            <person name="Gilroy R."/>
            <person name="Ravi A."/>
            <person name="Getino M."/>
            <person name="Pursley I."/>
            <person name="Horton D.L."/>
            <person name="Alikhan N.F."/>
            <person name="Baker D."/>
            <person name="Gharbi K."/>
            <person name="Hall N."/>
            <person name="Watson M."/>
            <person name="Adriaenssens E.M."/>
            <person name="Foster-Nyarko E."/>
            <person name="Jarju S."/>
            <person name="Secka A."/>
            <person name="Antonio M."/>
            <person name="Oren A."/>
            <person name="Chaudhuri R.R."/>
            <person name="La Ragione R."/>
            <person name="Hildebrand F."/>
            <person name="Pallen M.J."/>
        </authorList>
    </citation>
    <scope>NUCLEOTIDE SEQUENCE</scope>
    <source>
        <strain evidence="3">E3-2379</strain>
    </source>
</reference>
<dbReference type="EMBL" id="JADIML010000303">
    <property type="protein sequence ID" value="MBO8464362.1"/>
    <property type="molecule type" value="Genomic_DNA"/>
</dbReference>
<sequence length="301" mass="35275">IKQYCPYLSENFLQIFEDYAQNRFKKSMTKMQYLYAIASLCNYCKCDFLSLTASSVQNFFTWFQKEADLSTLKYNLRIYRAVSRFIDEYATVYKVPAVYTQFFNSLILPEEEVEIDPNGLPDFQTIDRVFQYAKEKNEMVLFLAMSLALRCSMTIHEITELKKEMFFQDAKGNYGIRMKVSNTTDRFIKIPEDVAIIIMNYISTRFVEVPNLLLNKQNRPISNRSLQNWLRSACIASGVEPFTLNQLRVLSVSHMLKCGVPEEKVADYINVKGTAWFFRYNRVVKELEDSAVDYTHIKIIE</sequence>
<dbReference type="InterPro" id="IPR002104">
    <property type="entry name" value="Integrase_catalytic"/>
</dbReference>
<dbReference type="Proteomes" id="UP000823618">
    <property type="component" value="Unassembled WGS sequence"/>
</dbReference>
<name>A0A9D9I1Y9_9FIRM</name>
<evidence type="ECO:0000259" key="2">
    <source>
        <dbReference type="Pfam" id="PF00589"/>
    </source>
</evidence>
<dbReference type="GO" id="GO:0006310">
    <property type="term" value="P:DNA recombination"/>
    <property type="evidence" value="ECO:0007669"/>
    <property type="project" value="UniProtKB-KW"/>
</dbReference>
<evidence type="ECO:0000313" key="3">
    <source>
        <dbReference type="EMBL" id="MBO8464362.1"/>
    </source>
</evidence>
<proteinExistence type="predicted"/>
<dbReference type="GO" id="GO:0003677">
    <property type="term" value="F:DNA binding"/>
    <property type="evidence" value="ECO:0007669"/>
    <property type="project" value="InterPro"/>
</dbReference>
<dbReference type="AlphaFoldDB" id="A0A9D9I1Y9"/>
<evidence type="ECO:0000313" key="4">
    <source>
        <dbReference type="Proteomes" id="UP000823618"/>
    </source>
</evidence>
<protein>
    <submittedName>
        <fullName evidence="3">Tyrosine-type recombinase/integrase</fullName>
    </submittedName>
</protein>
<feature type="domain" description="Tyr recombinase" evidence="2">
    <location>
        <begin position="125"/>
        <end position="281"/>
    </location>
</feature>
<organism evidence="3 4">
    <name type="scientific">Candidatus Scybalomonas excrementavium</name>
    <dbReference type="NCBI Taxonomy" id="2840943"/>
    <lineage>
        <taxon>Bacteria</taxon>
        <taxon>Bacillati</taxon>
        <taxon>Bacillota</taxon>
        <taxon>Clostridia</taxon>
        <taxon>Lachnospirales</taxon>
        <taxon>Lachnospiraceae</taxon>
        <taxon>Lachnospiraceae incertae sedis</taxon>
        <taxon>Candidatus Scybalomonas</taxon>
    </lineage>
</organism>
<accession>A0A9D9I1Y9</accession>
<dbReference type="InterPro" id="IPR011010">
    <property type="entry name" value="DNA_brk_join_enz"/>
</dbReference>
<dbReference type="GO" id="GO:0015074">
    <property type="term" value="P:DNA integration"/>
    <property type="evidence" value="ECO:0007669"/>
    <property type="project" value="InterPro"/>
</dbReference>
<feature type="non-terminal residue" evidence="3">
    <location>
        <position position="1"/>
    </location>
</feature>
<dbReference type="InterPro" id="IPR013762">
    <property type="entry name" value="Integrase-like_cat_sf"/>
</dbReference>
<dbReference type="Gene3D" id="1.10.443.10">
    <property type="entry name" value="Intergrase catalytic core"/>
    <property type="match status" value="1"/>
</dbReference>
<comment type="caution">
    <text evidence="3">The sequence shown here is derived from an EMBL/GenBank/DDBJ whole genome shotgun (WGS) entry which is preliminary data.</text>
</comment>
<dbReference type="Pfam" id="PF00589">
    <property type="entry name" value="Phage_integrase"/>
    <property type="match status" value="1"/>
</dbReference>
<evidence type="ECO:0000256" key="1">
    <source>
        <dbReference type="ARBA" id="ARBA00023172"/>
    </source>
</evidence>
<keyword evidence="1" id="KW-0233">DNA recombination</keyword>